<comment type="caution">
    <text evidence="9">The sequence shown here is derived from an EMBL/GenBank/DDBJ whole genome shotgun (WGS) entry which is preliminary data.</text>
</comment>
<evidence type="ECO:0000256" key="7">
    <source>
        <dbReference type="SAM" id="Phobius"/>
    </source>
</evidence>
<proteinExistence type="inferred from homology"/>
<gene>
    <name evidence="9" type="ORF">FCS21_09315</name>
</gene>
<feature type="transmembrane region" description="Helical" evidence="7">
    <location>
        <begin position="306"/>
        <end position="326"/>
    </location>
</feature>
<comment type="similarity">
    <text evidence="2">Belongs to the acyltransferase 3 family.</text>
</comment>
<keyword evidence="6 7" id="KW-0472">Membrane</keyword>
<accession>A0A8H2PLS5</accession>
<name>A0A8H2PLS5_9GAMM</name>
<feature type="transmembrane region" description="Helical" evidence="7">
    <location>
        <begin position="126"/>
        <end position="149"/>
    </location>
</feature>
<dbReference type="Pfam" id="PF01757">
    <property type="entry name" value="Acyl_transf_3"/>
    <property type="match status" value="1"/>
</dbReference>
<organism evidence="9 10">
    <name type="scientific">Colwellia ponticola</name>
    <dbReference type="NCBI Taxonomy" id="2304625"/>
    <lineage>
        <taxon>Bacteria</taxon>
        <taxon>Pseudomonadati</taxon>
        <taxon>Pseudomonadota</taxon>
        <taxon>Gammaproteobacteria</taxon>
        <taxon>Alteromonadales</taxon>
        <taxon>Colwelliaceae</taxon>
        <taxon>Colwellia</taxon>
    </lineage>
</organism>
<feature type="transmembrane region" description="Helical" evidence="7">
    <location>
        <begin position="88"/>
        <end position="106"/>
    </location>
</feature>
<keyword evidence="3" id="KW-1003">Cell membrane</keyword>
<keyword evidence="9" id="KW-0012">Acyltransferase</keyword>
<feature type="transmembrane region" description="Helical" evidence="7">
    <location>
        <begin position="46"/>
        <end position="67"/>
    </location>
</feature>
<dbReference type="EMBL" id="SZVP01000007">
    <property type="protein sequence ID" value="TMM45280.1"/>
    <property type="molecule type" value="Genomic_DNA"/>
</dbReference>
<dbReference type="GO" id="GO:0009246">
    <property type="term" value="P:enterobacterial common antigen biosynthetic process"/>
    <property type="evidence" value="ECO:0007669"/>
    <property type="project" value="TreeGrafter"/>
</dbReference>
<keyword evidence="10" id="KW-1185">Reference proteome</keyword>
<feature type="transmembrane region" description="Helical" evidence="7">
    <location>
        <begin position="184"/>
        <end position="201"/>
    </location>
</feature>
<dbReference type="GO" id="GO:0005886">
    <property type="term" value="C:plasma membrane"/>
    <property type="evidence" value="ECO:0007669"/>
    <property type="project" value="UniProtKB-SubCell"/>
</dbReference>
<protein>
    <submittedName>
        <fullName evidence="9">Acyltransferase</fullName>
    </submittedName>
</protein>
<dbReference type="PANTHER" id="PTHR40074">
    <property type="entry name" value="O-ACETYLTRANSFERASE WECH"/>
    <property type="match status" value="1"/>
</dbReference>
<evidence type="ECO:0000256" key="4">
    <source>
        <dbReference type="ARBA" id="ARBA00022692"/>
    </source>
</evidence>
<evidence type="ECO:0000256" key="6">
    <source>
        <dbReference type="ARBA" id="ARBA00023136"/>
    </source>
</evidence>
<comment type="subcellular location">
    <subcellularLocation>
        <location evidence="1">Cell membrane</location>
        <topology evidence="1">Multi-pass membrane protein</topology>
    </subcellularLocation>
</comment>
<evidence type="ECO:0000313" key="10">
    <source>
        <dbReference type="Proteomes" id="UP000307702"/>
    </source>
</evidence>
<dbReference type="Proteomes" id="UP000307702">
    <property type="component" value="Unassembled WGS sequence"/>
</dbReference>
<feature type="transmembrane region" description="Helical" evidence="7">
    <location>
        <begin position="239"/>
        <end position="260"/>
    </location>
</feature>
<feature type="transmembrane region" description="Helical" evidence="7">
    <location>
        <begin position="7"/>
        <end position="26"/>
    </location>
</feature>
<feature type="domain" description="Acyltransferase 3" evidence="8">
    <location>
        <begin position="13"/>
        <end position="322"/>
    </location>
</feature>
<dbReference type="AlphaFoldDB" id="A0A8H2PLS5"/>
<dbReference type="InterPro" id="IPR002656">
    <property type="entry name" value="Acyl_transf_3_dom"/>
</dbReference>
<sequence length="340" mass="39240">MNFLQGCIVFLGYIHSFRALAILFIVAGHSIDFFIWSEQYEALERLLRILISHGASGLFVFIAGYLFQHLAAKYQTKKYFASKLKNVLLPYFLVSIPAIIIFIFFIHRETVWQGFYDNPQWLQVVYFYLTGLHLAPFWFIPMMTLFYLMGPILIRADKNKFFYWILPVAILISCYFGRGLPYQSFVHFFSVYLLGMFCSHYKVTVNRILVIPSVLTLLTGVFLFLTVLEFYYVKGTMIFVNYLHKITLCLFFLGLLIKLGKKLDYKLIRVIADTSFGVFFIHSYVLTGSKMLITKLSGEKTVGNLLLYPLVVIAVLMSCVGIIVIIQKMLGSKSRYLVGS</sequence>
<dbReference type="OrthoDB" id="7579632at2"/>
<feature type="transmembrane region" description="Helical" evidence="7">
    <location>
        <begin position="208"/>
        <end position="233"/>
    </location>
</feature>
<keyword evidence="5 7" id="KW-1133">Transmembrane helix</keyword>
<evidence type="ECO:0000256" key="3">
    <source>
        <dbReference type="ARBA" id="ARBA00022475"/>
    </source>
</evidence>
<evidence type="ECO:0000259" key="8">
    <source>
        <dbReference type="Pfam" id="PF01757"/>
    </source>
</evidence>
<feature type="transmembrane region" description="Helical" evidence="7">
    <location>
        <begin position="161"/>
        <end position="178"/>
    </location>
</feature>
<feature type="transmembrane region" description="Helical" evidence="7">
    <location>
        <begin position="267"/>
        <end position="286"/>
    </location>
</feature>
<evidence type="ECO:0000313" key="9">
    <source>
        <dbReference type="EMBL" id="TMM45280.1"/>
    </source>
</evidence>
<keyword evidence="4 7" id="KW-0812">Transmembrane</keyword>
<dbReference type="GO" id="GO:0016413">
    <property type="term" value="F:O-acetyltransferase activity"/>
    <property type="evidence" value="ECO:0007669"/>
    <property type="project" value="TreeGrafter"/>
</dbReference>
<evidence type="ECO:0000256" key="2">
    <source>
        <dbReference type="ARBA" id="ARBA00007400"/>
    </source>
</evidence>
<dbReference type="PANTHER" id="PTHR40074:SF2">
    <property type="entry name" value="O-ACETYLTRANSFERASE WECH"/>
    <property type="match status" value="1"/>
</dbReference>
<evidence type="ECO:0000256" key="1">
    <source>
        <dbReference type="ARBA" id="ARBA00004651"/>
    </source>
</evidence>
<keyword evidence="9" id="KW-0808">Transferase</keyword>
<evidence type="ECO:0000256" key="5">
    <source>
        <dbReference type="ARBA" id="ARBA00022989"/>
    </source>
</evidence>
<reference evidence="9 10" key="1">
    <citation type="submission" date="2019-05" db="EMBL/GenBank/DDBJ databases">
        <title>Colwellia ponticola sp. nov., isolated from seawater.</title>
        <authorList>
            <person name="Yoon J.-H."/>
        </authorList>
    </citation>
    <scope>NUCLEOTIDE SEQUENCE [LARGE SCALE GENOMIC DNA]</scope>
    <source>
        <strain evidence="9 10">OISW-25</strain>
    </source>
</reference>